<name>A0A5C1QT06_9SPIO</name>
<accession>A0A5C1QT06</accession>
<dbReference type="Proteomes" id="UP000324209">
    <property type="component" value="Chromosome"/>
</dbReference>
<dbReference type="RefSeq" id="WP_149487228.1">
    <property type="nucleotide sequence ID" value="NZ_CP036150.1"/>
</dbReference>
<protein>
    <submittedName>
        <fullName evidence="1">DUF3375 domain-containing protein</fullName>
    </submittedName>
</protein>
<dbReference type="EMBL" id="CP036150">
    <property type="protein sequence ID" value="QEN09152.1"/>
    <property type="molecule type" value="Genomic_DNA"/>
</dbReference>
<dbReference type="InterPro" id="IPR021804">
    <property type="entry name" value="DUF3375"/>
</dbReference>
<organism evidence="1 2">
    <name type="scientific">Oceanispirochaeta crateris</name>
    <dbReference type="NCBI Taxonomy" id="2518645"/>
    <lineage>
        <taxon>Bacteria</taxon>
        <taxon>Pseudomonadati</taxon>
        <taxon>Spirochaetota</taxon>
        <taxon>Spirochaetia</taxon>
        <taxon>Spirochaetales</taxon>
        <taxon>Spirochaetaceae</taxon>
        <taxon>Oceanispirochaeta</taxon>
    </lineage>
</organism>
<proteinExistence type="predicted"/>
<dbReference type="Pfam" id="PF11855">
    <property type="entry name" value="DUF3375"/>
    <property type="match status" value="1"/>
</dbReference>
<sequence>MPLDYYELKNMRNLHPAWRLMAAEHAPFIAGFLDLVFSDIKIRQIRESEIHMKLEDYLYTLRETDQEDRFARDTSAYLAEWSRNDRGWLRKFYLPGYDEPYYDLTPESEKALGWMRELFNKNFIGTESRLYSSIDLLKQIAHGLETDKDIRIERLEARKKKIDEEIQAVKDGNLSLLDDREVRERFIQFEKMSREILGDFRAVEQNFRNLDRKTREKITSWNGDKSSLLKALFGERDSISDSDEGRSFNAFWNFLLSSDSQEELSELLDKVCSIEQVREIEESSAYKRIHFDWMLAGERTQRTVARLSQQLRRFLDDKAYYENRRISSLLDSIESNALELRDDQPDGDFMEMEGWKPEIRMPMELPLFSPPYPEALSHIMEDVDLSGLDTEVLFNQTVVDKKKLKLRINRLLKEEAQVTLSGVLVDHPLEEGLAELIMYITIAEESPYSFIDERETDFVTWMDKNDHFRRAGIHRIVYHRKGYEQQ</sequence>
<keyword evidence="2" id="KW-1185">Reference proteome</keyword>
<evidence type="ECO:0000313" key="1">
    <source>
        <dbReference type="EMBL" id="QEN09152.1"/>
    </source>
</evidence>
<dbReference type="AlphaFoldDB" id="A0A5C1QT06"/>
<reference evidence="1 2" key="1">
    <citation type="submission" date="2019-02" db="EMBL/GenBank/DDBJ databases">
        <title>Complete Genome Sequence and Methylome Analysis of free living Spirochaetas.</title>
        <authorList>
            <person name="Fomenkov A."/>
            <person name="Dubinina G."/>
            <person name="Leshcheva N."/>
            <person name="Mikheeva N."/>
            <person name="Grabovich M."/>
            <person name="Vincze T."/>
            <person name="Roberts R.J."/>
        </authorList>
    </citation>
    <scope>NUCLEOTIDE SEQUENCE [LARGE SCALE GENOMIC DNA]</scope>
    <source>
        <strain evidence="1 2">K2</strain>
    </source>
</reference>
<gene>
    <name evidence="1" type="ORF">EXM22_14605</name>
</gene>
<dbReference type="KEGG" id="ock:EXM22_14605"/>
<evidence type="ECO:0000313" key="2">
    <source>
        <dbReference type="Proteomes" id="UP000324209"/>
    </source>
</evidence>
<dbReference type="OrthoDB" id="138803at2"/>